<dbReference type="Proteomes" id="UP001239626">
    <property type="component" value="Unassembled WGS sequence"/>
</dbReference>
<dbReference type="RefSeq" id="WP_307494445.1">
    <property type="nucleotide sequence ID" value="NZ_JAUSVB010000006.1"/>
</dbReference>
<gene>
    <name evidence="1" type="ORF">J2X26_003991</name>
</gene>
<comment type="caution">
    <text evidence="1">The sequence shown here is derived from an EMBL/GenBank/DDBJ whole genome shotgun (WGS) entry which is preliminary data.</text>
</comment>
<dbReference type="Pfam" id="PF03130">
    <property type="entry name" value="HEAT_PBS"/>
    <property type="match status" value="1"/>
</dbReference>
<accession>A0ABU0EKQ7</accession>
<reference evidence="1 2" key="1">
    <citation type="submission" date="2023-07" db="EMBL/GenBank/DDBJ databases">
        <title>Sorghum-associated microbial communities from plants grown in Nebraska, USA.</title>
        <authorList>
            <person name="Schachtman D."/>
        </authorList>
    </citation>
    <scope>NUCLEOTIDE SEQUENCE [LARGE SCALE GENOMIC DNA]</scope>
    <source>
        <strain evidence="1 2">BE332</strain>
    </source>
</reference>
<dbReference type="Gene3D" id="1.25.10.10">
    <property type="entry name" value="Leucine-rich Repeat Variant"/>
    <property type="match status" value="1"/>
</dbReference>
<proteinExistence type="predicted"/>
<dbReference type="InterPro" id="IPR004155">
    <property type="entry name" value="PBS_lyase_HEAT"/>
</dbReference>
<organism evidence="1 2">
    <name type="scientific">Cellulomonas humilata</name>
    <dbReference type="NCBI Taxonomy" id="144055"/>
    <lineage>
        <taxon>Bacteria</taxon>
        <taxon>Bacillati</taxon>
        <taxon>Actinomycetota</taxon>
        <taxon>Actinomycetes</taxon>
        <taxon>Micrococcales</taxon>
        <taxon>Cellulomonadaceae</taxon>
        <taxon>Cellulomonas</taxon>
    </lineage>
</organism>
<evidence type="ECO:0000313" key="1">
    <source>
        <dbReference type="EMBL" id="MDQ0375653.1"/>
    </source>
</evidence>
<dbReference type="SUPFAM" id="SSF48371">
    <property type="entry name" value="ARM repeat"/>
    <property type="match status" value="1"/>
</dbReference>
<dbReference type="InterPro" id="IPR011989">
    <property type="entry name" value="ARM-like"/>
</dbReference>
<sequence length="366" mass="39829">MDSRSAWTQLLALGDQPDDEFDDDAAGRLVHLLQQRGESVVLEWTLPALTDPNPWRREAAAWVLGELGYEQGRPFGDQVMPALVRAARSESVADTRQEMVSAIGSAEDPAWVPELLSYADDDAPEVRETVARLLPGMFAGDDLSAEAVAALVTLTRDVDPGVRDWATFGLGVQSTIDDDVIRNALADRLEDDGGDTRFEAVLGLARRGDARALSALRHRLDDEQPTICLLDIEAAAELADPALLATLRRLAESWAADDVDDDPHSAALAYAIERSEPGTHLLAAAAQTALARDVNLDLVDIGWSITVVDDYPRTVLVIRRPDGSAYTAYGETRLWEHDTPTRFDADKQVALWTATVRGVAATDEPQ</sequence>
<dbReference type="SMART" id="SM00567">
    <property type="entry name" value="EZ_HEAT"/>
    <property type="match status" value="3"/>
</dbReference>
<protein>
    <submittedName>
        <fullName evidence="1">HEAT repeat protein</fullName>
    </submittedName>
</protein>
<dbReference type="Pfam" id="PF13646">
    <property type="entry name" value="HEAT_2"/>
    <property type="match status" value="1"/>
</dbReference>
<dbReference type="InterPro" id="IPR016024">
    <property type="entry name" value="ARM-type_fold"/>
</dbReference>
<name>A0ABU0EKQ7_9CELL</name>
<keyword evidence="2" id="KW-1185">Reference proteome</keyword>
<dbReference type="EMBL" id="JAUSVB010000006">
    <property type="protein sequence ID" value="MDQ0375653.1"/>
    <property type="molecule type" value="Genomic_DNA"/>
</dbReference>
<evidence type="ECO:0000313" key="2">
    <source>
        <dbReference type="Proteomes" id="UP001239626"/>
    </source>
</evidence>